<evidence type="ECO:0000313" key="2">
    <source>
        <dbReference type="Proteomes" id="UP000432350"/>
    </source>
</evidence>
<protein>
    <submittedName>
        <fullName evidence="1">Uncharacterized protein</fullName>
    </submittedName>
</protein>
<dbReference type="Proteomes" id="UP000432350">
    <property type="component" value="Unassembled WGS sequence"/>
</dbReference>
<dbReference type="RefSeq" id="WP_159333368.1">
    <property type="nucleotide sequence ID" value="NZ_LR733857.1"/>
</dbReference>
<organism evidence="1 2">
    <name type="scientific">Sphingobacterium multivorum</name>
    <dbReference type="NCBI Taxonomy" id="28454"/>
    <lineage>
        <taxon>Bacteria</taxon>
        <taxon>Pseudomonadati</taxon>
        <taxon>Bacteroidota</taxon>
        <taxon>Sphingobacteriia</taxon>
        <taxon>Sphingobacteriales</taxon>
        <taxon>Sphingobacteriaceae</taxon>
        <taxon>Sphingobacterium</taxon>
    </lineage>
</organism>
<dbReference type="EMBL" id="CABWMV010000006">
    <property type="protein sequence ID" value="VXC57046.1"/>
    <property type="molecule type" value="Genomic_DNA"/>
</dbReference>
<accession>A0A653ZP97</accession>
<dbReference type="AlphaFoldDB" id="A0A653ZP97"/>
<reference evidence="1 2" key="1">
    <citation type="submission" date="2019-10" db="EMBL/GenBank/DDBJ databases">
        <authorList>
            <person name="Karimi E."/>
        </authorList>
    </citation>
    <scope>NUCLEOTIDE SEQUENCE [LARGE SCALE GENOMIC DNA]</scope>
    <source>
        <strain evidence="1">Sphingobacterium sp. 8BC</strain>
    </source>
</reference>
<proteinExistence type="predicted"/>
<evidence type="ECO:0000313" key="1">
    <source>
        <dbReference type="EMBL" id="VXC57046.1"/>
    </source>
</evidence>
<name>A0A653ZP97_SPHMU</name>
<sequence>MDDLKPIVANSYLAIIKGTLNRVLYFENDTILNHLLRLHINIDTGEENGHVLNADEELLITDKFFIFKALWKAVLETLYSEHLPHIDYSFDWKIETTPYTLMMCEFTKDYQNYKDMEKMKELLKINDEEIETNYHQIINDLGFPSLGITVGLSDLIPAHLVPSSRIDELQLLFRLMSFPPLGELALFQNQYNAFIKKQAEKLSSAFSGIIPDKIPSFGMPESLHCSYFHIHHETYKKHGLHGFEQNPILIENIDEFQDIRNKVAVHKEKFNDTLICPCCGEKQTIDLPEEILHYKYLLENRDLAKKIGLAYFEDFVEDYKNNMADKLHSFIPNINKVDNPECLILVEGESEEWAIPLLAFRKRFILSQSNIQVYNSKSKEKLAADFFSFRTNYPNRKMICLLDADAKKERDNLERIINNNKDKYRLVFIENGTFEDIFELDISIDILNELYPDGDQILRSDFIDGKDFLSNIKRIMFEKKKAQFDKVLFAKTTALKMDIDKLPKEVANILAIAEDFVKPRNFIKQ</sequence>
<gene>
    <name evidence="1" type="ORF">SPHINGO8BC_140270</name>
</gene>